<gene>
    <name evidence="2" type="ORF">D3A95_07365</name>
</gene>
<dbReference type="Proteomes" id="UP000261812">
    <property type="component" value="Chromosome"/>
</dbReference>
<dbReference type="AlphaFoldDB" id="A0A7D6ETV9"/>
<evidence type="ECO:0000313" key="3">
    <source>
        <dbReference type="Proteomes" id="UP000261812"/>
    </source>
</evidence>
<evidence type="ECO:0000313" key="2">
    <source>
        <dbReference type="EMBL" id="QLL29205.1"/>
    </source>
</evidence>
<name>A0A7D6ETV9_9CYAN</name>
<keyword evidence="3" id="KW-1185">Reference proteome</keyword>
<feature type="compositionally biased region" description="Basic residues" evidence="1">
    <location>
        <begin position="263"/>
        <end position="277"/>
    </location>
</feature>
<feature type="region of interest" description="Disordered" evidence="1">
    <location>
        <begin position="1"/>
        <end position="82"/>
    </location>
</feature>
<protein>
    <submittedName>
        <fullName evidence="2">Uncharacterized protein</fullName>
    </submittedName>
</protein>
<dbReference type="KEGG" id="tsq:D3A95_07365"/>
<sequence length="310" mass="34569">MFRLFARIAMTAEPPPKRPRAKKTPATPPTPAPELETKPRPEILSVAAAGSSPPKVNAAPKDPISEPAELPSRPQPIPPPSERMQYRAIGVVRGRYVPASEAEFNRGVMITEDGVEIETVLLGQVMNLIKKYLDLNEPHLWVVYPRTREVNKEEVKLHLQIVGVWEPERLQQANATAADPGVNDGYFSVRGEVIFNSQEKNFVVVKIQQLPRRRGEKPKAFKLKLVGTVPMKSPGYFWDFQVQRQGTSLVVQEATTVGILPPRKIKKPKKAKARPARPQRPQSQRPGSLPTSPRATSSRPVRRSPNPPLN</sequence>
<accession>A0A7D6ETV9</accession>
<reference evidence="3" key="1">
    <citation type="submission" date="2018-09" db="EMBL/GenBank/DDBJ databases">
        <title>Complete genome sequence of thermophilic cyanobacteria strain Thermosynechococcus elongatus PKUAC-SCTE542.</title>
        <authorList>
            <person name="Liang Y."/>
            <person name="Tang J."/>
            <person name="Daroch M."/>
        </authorList>
    </citation>
    <scope>NUCLEOTIDE SEQUENCE [LARGE SCALE GENOMIC DNA]</scope>
    <source>
        <strain evidence="3">E542</strain>
    </source>
</reference>
<proteinExistence type="predicted"/>
<feature type="region of interest" description="Disordered" evidence="1">
    <location>
        <begin position="260"/>
        <end position="310"/>
    </location>
</feature>
<evidence type="ECO:0000256" key="1">
    <source>
        <dbReference type="SAM" id="MobiDB-lite"/>
    </source>
</evidence>
<organism evidence="2 3">
    <name type="scientific">Thermosynechococcus sichuanensis E542</name>
    <dbReference type="NCBI Taxonomy" id="2016101"/>
    <lineage>
        <taxon>Bacteria</taxon>
        <taxon>Bacillati</taxon>
        <taxon>Cyanobacteriota</taxon>
        <taxon>Cyanophyceae</taxon>
        <taxon>Acaryochloridales</taxon>
        <taxon>Thermosynechococcaceae</taxon>
        <taxon>Thermosynechococcus</taxon>
        <taxon>Thermosynechococcus sichuanensis</taxon>
    </lineage>
</organism>
<dbReference type="EMBL" id="CP032152">
    <property type="protein sequence ID" value="QLL29205.1"/>
    <property type="molecule type" value="Genomic_DNA"/>
</dbReference>